<organism evidence="1 2">
    <name type="scientific">Actinoallomurus acaciae</name>
    <dbReference type="NCBI Taxonomy" id="502577"/>
    <lineage>
        <taxon>Bacteria</taxon>
        <taxon>Bacillati</taxon>
        <taxon>Actinomycetota</taxon>
        <taxon>Actinomycetes</taxon>
        <taxon>Streptosporangiales</taxon>
        <taxon>Thermomonosporaceae</taxon>
        <taxon>Actinoallomurus</taxon>
    </lineage>
</organism>
<dbReference type="SUPFAM" id="SSF55961">
    <property type="entry name" value="Bet v1-like"/>
    <property type="match status" value="1"/>
</dbReference>
<proteinExistence type="predicted"/>
<dbReference type="Proteomes" id="UP001589627">
    <property type="component" value="Unassembled WGS sequence"/>
</dbReference>
<comment type="caution">
    <text evidence="1">The sequence shown here is derived from an EMBL/GenBank/DDBJ whole genome shotgun (WGS) entry which is preliminary data.</text>
</comment>
<evidence type="ECO:0000313" key="2">
    <source>
        <dbReference type="Proteomes" id="UP001589627"/>
    </source>
</evidence>
<dbReference type="Pfam" id="PF10604">
    <property type="entry name" value="Polyketide_cyc2"/>
    <property type="match status" value="1"/>
</dbReference>
<dbReference type="CDD" id="cd07812">
    <property type="entry name" value="SRPBCC"/>
    <property type="match status" value="1"/>
</dbReference>
<protein>
    <submittedName>
        <fullName evidence="1">SRPBCC family protein</fullName>
    </submittedName>
</protein>
<keyword evidence="2" id="KW-1185">Reference proteome</keyword>
<dbReference type="InterPro" id="IPR019587">
    <property type="entry name" value="Polyketide_cyclase/dehydratase"/>
</dbReference>
<dbReference type="EMBL" id="JBHLZP010000049">
    <property type="protein sequence ID" value="MFB9832438.1"/>
    <property type="molecule type" value="Genomic_DNA"/>
</dbReference>
<name>A0ABV5YBN0_9ACTN</name>
<dbReference type="Gene3D" id="3.30.530.20">
    <property type="match status" value="1"/>
</dbReference>
<sequence>MRVPRFPEPAATGMVTIGAEPDEAYLIISDPPSMALLAEETYSAHWLDGTTTPAVGARFRGYNRNGPRRWATTCSVTDAEPGRCFAYEVTAPFNLPISRWQYDIERTADGCTVTETSWLRAPVWLLPLSVAITGVANRRGANDANIATTLHRLKAYLEKTPNLHSDGRPADTAH</sequence>
<dbReference type="RefSeq" id="WP_378198199.1">
    <property type="nucleotide sequence ID" value="NZ_JBHLZP010000049.1"/>
</dbReference>
<gene>
    <name evidence="1" type="ORF">ACFFNX_09585</name>
</gene>
<reference evidence="1 2" key="1">
    <citation type="submission" date="2024-09" db="EMBL/GenBank/DDBJ databases">
        <authorList>
            <person name="Sun Q."/>
            <person name="Mori K."/>
        </authorList>
    </citation>
    <scope>NUCLEOTIDE SEQUENCE [LARGE SCALE GENOMIC DNA]</scope>
    <source>
        <strain evidence="1 2">TBRC 0563</strain>
    </source>
</reference>
<dbReference type="InterPro" id="IPR023393">
    <property type="entry name" value="START-like_dom_sf"/>
</dbReference>
<accession>A0ABV5YBN0</accession>
<evidence type="ECO:0000313" key="1">
    <source>
        <dbReference type="EMBL" id="MFB9832438.1"/>
    </source>
</evidence>